<dbReference type="Pfam" id="PF05653">
    <property type="entry name" value="Mg_trans_NIPA"/>
    <property type="match status" value="1"/>
</dbReference>
<protein>
    <submittedName>
        <fullName evidence="6">Multidrug DMT transporter permease</fullName>
    </submittedName>
</protein>
<feature type="transmembrane region" description="Helical" evidence="5">
    <location>
        <begin position="20"/>
        <end position="38"/>
    </location>
</feature>
<dbReference type="RefSeq" id="WP_160424884.1">
    <property type="nucleotide sequence ID" value="NZ_WSTA01000045.1"/>
</dbReference>
<evidence type="ECO:0000256" key="4">
    <source>
        <dbReference type="ARBA" id="ARBA00023136"/>
    </source>
</evidence>
<organism evidence="6 7">
    <name type="scientific">Agromyces seonyuensis</name>
    <dbReference type="NCBI Taxonomy" id="2662446"/>
    <lineage>
        <taxon>Bacteria</taxon>
        <taxon>Bacillati</taxon>
        <taxon>Actinomycetota</taxon>
        <taxon>Actinomycetes</taxon>
        <taxon>Micrococcales</taxon>
        <taxon>Microbacteriaceae</taxon>
        <taxon>Agromyces</taxon>
    </lineage>
</organism>
<dbReference type="GO" id="GO:0016020">
    <property type="term" value="C:membrane"/>
    <property type="evidence" value="ECO:0007669"/>
    <property type="project" value="UniProtKB-SubCell"/>
</dbReference>
<dbReference type="PANTHER" id="PTHR40761">
    <property type="entry name" value="CONSERVED INTEGRAL MEMBRANE ALANINE VALINE AND LEUCINE RICH PROTEIN-RELATED"/>
    <property type="match status" value="1"/>
</dbReference>
<keyword evidence="2 5" id="KW-0812">Transmembrane</keyword>
<feature type="transmembrane region" description="Helical" evidence="5">
    <location>
        <begin position="126"/>
        <end position="145"/>
    </location>
</feature>
<feature type="transmembrane region" description="Helical" evidence="5">
    <location>
        <begin position="97"/>
        <end position="114"/>
    </location>
</feature>
<dbReference type="Proteomes" id="UP000438182">
    <property type="component" value="Unassembled WGS sequence"/>
</dbReference>
<keyword evidence="7" id="KW-1185">Reference proteome</keyword>
<dbReference type="InterPro" id="IPR008521">
    <property type="entry name" value="Mg_trans_NIPA"/>
</dbReference>
<dbReference type="PANTHER" id="PTHR40761:SF1">
    <property type="entry name" value="CONSERVED INTEGRAL MEMBRANE ALANINE VALINE AND LEUCINE RICH PROTEIN-RELATED"/>
    <property type="match status" value="1"/>
</dbReference>
<sequence>MEFDLAAVVTAVPPQARQFIGIPLALLGAVFLAVGAQLQHRGVHKVEARTEDASRGGLQIRQLLLLLKRPSWLIGTIMLGLAVVLQLSSLYFSPITMVQPLGAIGLVITAIINSRVSHIKLKTPTIMAIVLCVGGVLVFVAVASFTTTSKPVTDRDLITILVILAVVLVALGIVFAVLRHRVRALFYVIAAGILYGFVATLAKVVLGRLQQSEFEWLTWTCVLALLLAAALGGYFVQNAYSSGPPDLVIAGLTVVDPLVAVGIGIIVLDEAAGAPWWAIATFIVSGAVAVCGVFLIAKTHPQIRV</sequence>
<keyword evidence="3 5" id="KW-1133">Transmembrane helix</keyword>
<evidence type="ECO:0000256" key="3">
    <source>
        <dbReference type="ARBA" id="ARBA00022989"/>
    </source>
</evidence>
<evidence type="ECO:0000256" key="2">
    <source>
        <dbReference type="ARBA" id="ARBA00022692"/>
    </source>
</evidence>
<proteinExistence type="predicted"/>
<dbReference type="NCBIfam" id="NF038012">
    <property type="entry name" value="DMT_1"/>
    <property type="match status" value="1"/>
</dbReference>
<feature type="transmembrane region" description="Helical" evidence="5">
    <location>
        <begin position="247"/>
        <end position="268"/>
    </location>
</feature>
<name>A0A6I4NXW6_9MICO</name>
<keyword evidence="4 5" id="KW-0472">Membrane</keyword>
<evidence type="ECO:0000313" key="6">
    <source>
        <dbReference type="EMBL" id="MWB99021.1"/>
    </source>
</evidence>
<accession>A0A6I4NXW6</accession>
<evidence type="ECO:0000256" key="1">
    <source>
        <dbReference type="ARBA" id="ARBA00004141"/>
    </source>
</evidence>
<feature type="transmembrane region" description="Helical" evidence="5">
    <location>
        <begin position="274"/>
        <end position="297"/>
    </location>
</feature>
<dbReference type="AlphaFoldDB" id="A0A6I4NXW6"/>
<feature type="transmembrane region" description="Helical" evidence="5">
    <location>
        <begin position="185"/>
        <end position="204"/>
    </location>
</feature>
<comment type="caution">
    <text evidence="6">The sequence shown here is derived from an EMBL/GenBank/DDBJ whole genome shotgun (WGS) entry which is preliminary data.</text>
</comment>
<comment type="subcellular location">
    <subcellularLocation>
        <location evidence="1">Membrane</location>
        <topology evidence="1">Multi-pass membrane protein</topology>
    </subcellularLocation>
</comment>
<reference evidence="6 7" key="1">
    <citation type="submission" date="2019-12" db="EMBL/GenBank/DDBJ databases">
        <authorList>
            <person name="Kim Y.S."/>
        </authorList>
    </citation>
    <scope>NUCLEOTIDE SEQUENCE [LARGE SCALE GENOMIC DNA]</scope>
    <source>
        <strain evidence="6 7">MMS17-SY077</strain>
    </source>
</reference>
<evidence type="ECO:0000256" key="5">
    <source>
        <dbReference type="SAM" id="Phobius"/>
    </source>
</evidence>
<evidence type="ECO:0000313" key="7">
    <source>
        <dbReference type="Proteomes" id="UP000438182"/>
    </source>
</evidence>
<feature type="transmembrane region" description="Helical" evidence="5">
    <location>
        <begin position="157"/>
        <end position="178"/>
    </location>
</feature>
<gene>
    <name evidence="6" type="ORF">GB864_10740</name>
</gene>
<dbReference type="EMBL" id="WSTA01000045">
    <property type="protein sequence ID" value="MWB99021.1"/>
    <property type="molecule type" value="Genomic_DNA"/>
</dbReference>
<feature type="transmembrane region" description="Helical" evidence="5">
    <location>
        <begin position="71"/>
        <end position="91"/>
    </location>
</feature>
<dbReference type="GO" id="GO:0015095">
    <property type="term" value="F:magnesium ion transmembrane transporter activity"/>
    <property type="evidence" value="ECO:0007669"/>
    <property type="project" value="InterPro"/>
</dbReference>
<feature type="transmembrane region" description="Helical" evidence="5">
    <location>
        <begin position="216"/>
        <end position="235"/>
    </location>
</feature>